<dbReference type="Proteomes" id="UP000827721">
    <property type="component" value="Unassembled WGS sequence"/>
</dbReference>
<name>A0ABQ8H2I3_9ROSI</name>
<organism evidence="2 3">
    <name type="scientific">Xanthoceras sorbifolium</name>
    <dbReference type="NCBI Taxonomy" id="99658"/>
    <lineage>
        <taxon>Eukaryota</taxon>
        <taxon>Viridiplantae</taxon>
        <taxon>Streptophyta</taxon>
        <taxon>Embryophyta</taxon>
        <taxon>Tracheophyta</taxon>
        <taxon>Spermatophyta</taxon>
        <taxon>Magnoliopsida</taxon>
        <taxon>eudicotyledons</taxon>
        <taxon>Gunneridae</taxon>
        <taxon>Pentapetalae</taxon>
        <taxon>rosids</taxon>
        <taxon>malvids</taxon>
        <taxon>Sapindales</taxon>
        <taxon>Sapindaceae</taxon>
        <taxon>Xanthoceroideae</taxon>
        <taxon>Xanthoceras</taxon>
    </lineage>
</organism>
<dbReference type="CDD" id="cd06606">
    <property type="entry name" value="STKc_MAPKKK"/>
    <property type="match status" value="1"/>
</dbReference>
<dbReference type="InterPro" id="IPR008271">
    <property type="entry name" value="Ser/Thr_kinase_AS"/>
</dbReference>
<feature type="domain" description="Protein kinase" evidence="1">
    <location>
        <begin position="1"/>
        <end position="204"/>
    </location>
</feature>
<dbReference type="Gene3D" id="1.10.510.10">
    <property type="entry name" value="Transferase(Phosphotransferase) domain 1"/>
    <property type="match status" value="1"/>
</dbReference>
<dbReference type="PROSITE" id="PS50011">
    <property type="entry name" value="PROTEIN_KINASE_DOM"/>
    <property type="match status" value="1"/>
</dbReference>
<dbReference type="PANTHER" id="PTHR48011">
    <property type="entry name" value="CCR4-NOT TRANSCRIPTIONAL COMPLEX SUBUNIT CAF120-RELATED"/>
    <property type="match status" value="1"/>
</dbReference>
<accession>A0ABQ8H2I3</accession>
<proteinExistence type="predicted"/>
<keyword evidence="3" id="KW-1185">Reference proteome</keyword>
<evidence type="ECO:0000313" key="2">
    <source>
        <dbReference type="EMBL" id="KAH7544410.1"/>
    </source>
</evidence>
<sequence length="417" mass="46006">MGWTRGPVIGRGSTATVSLATAVSTGEIIAYLPGGSLRDEIRRRGGRLEERTIRYYAHQIVQGLNYMHANGVVHCDLKSENVLIGEGGVKIADLGCAKFAGFATSDFSGTPVFMAPEVARREDQGFAADVWAVGCTIIEMATGANPWPELSHPVSALYRIGFSGEAPGIPGWLSEEAKDFLNKCLRRDPEERWTAEELLEHQFLVGADFGFHENVKEFNTNSNSPCSVLDHGIWDSLEVHENPPSQSQDLSGLNSPLKRIQELIGRRSSSSSSSSYNSSYSCVVVPNWSLDDEDWITIRSNGSEEETSGLENETVSDSISEEELQDSIFDEDLLLLLESSVENVNSSSSSNIVSFSRDDFVLLENLNFETNNDNDNSSSIQFIFSVQIRFSITIFLFLVPFCRKKKIDFSVPVVTTT</sequence>
<dbReference type="PROSITE" id="PS00108">
    <property type="entry name" value="PROTEIN_KINASE_ST"/>
    <property type="match status" value="1"/>
</dbReference>
<dbReference type="SMART" id="SM00220">
    <property type="entry name" value="S_TKc"/>
    <property type="match status" value="1"/>
</dbReference>
<dbReference type="InterPro" id="IPR000719">
    <property type="entry name" value="Prot_kinase_dom"/>
</dbReference>
<reference evidence="2 3" key="1">
    <citation type="submission" date="2021-02" db="EMBL/GenBank/DDBJ databases">
        <title>Plant Genome Project.</title>
        <authorList>
            <person name="Zhang R.-G."/>
        </authorList>
    </citation>
    <scope>NUCLEOTIDE SEQUENCE [LARGE SCALE GENOMIC DNA]</scope>
    <source>
        <tissue evidence="2">Leaves</tissue>
    </source>
</reference>
<evidence type="ECO:0000259" key="1">
    <source>
        <dbReference type="PROSITE" id="PS50011"/>
    </source>
</evidence>
<dbReference type="Pfam" id="PF00069">
    <property type="entry name" value="Pkinase"/>
    <property type="match status" value="1"/>
</dbReference>
<gene>
    <name evidence="2" type="ORF">JRO89_XS15G0162900</name>
</gene>
<comment type="caution">
    <text evidence="2">The sequence shown here is derived from an EMBL/GenBank/DDBJ whole genome shotgun (WGS) entry which is preliminary data.</text>
</comment>
<dbReference type="InterPro" id="IPR052751">
    <property type="entry name" value="Plant_MAPKKK"/>
</dbReference>
<dbReference type="SUPFAM" id="SSF56112">
    <property type="entry name" value="Protein kinase-like (PK-like)"/>
    <property type="match status" value="1"/>
</dbReference>
<evidence type="ECO:0000313" key="3">
    <source>
        <dbReference type="Proteomes" id="UP000827721"/>
    </source>
</evidence>
<protein>
    <recommendedName>
        <fullName evidence="1">Protein kinase domain-containing protein</fullName>
    </recommendedName>
</protein>
<dbReference type="EMBL" id="JAFEMO010000015">
    <property type="protein sequence ID" value="KAH7544410.1"/>
    <property type="molecule type" value="Genomic_DNA"/>
</dbReference>
<dbReference type="InterPro" id="IPR011009">
    <property type="entry name" value="Kinase-like_dom_sf"/>
</dbReference>
<dbReference type="PANTHER" id="PTHR48011:SF76">
    <property type="entry name" value="MITOGEN-ACTIVATED PROTEIN KINASE KINASE KINASE 15"/>
    <property type="match status" value="1"/>
</dbReference>